<comment type="caution">
    <text evidence="1">The sequence shown here is derived from an EMBL/GenBank/DDBJ whole genome shotgun (WGS) entry which is preliminary data.</text>
</comment>
<dbReference type="AlphaFoldDB" id="A0A940X468"/>
<accession>A0A940X468</accession>
<proteinExistence type="predicted"/>
<reference evidence="1" key="2">
    <citation type="submission" date="2021-03" db="EMBL/GenBank/DDBJ databases">
        <authorList>
            <person name="Cao W."/>
        </authorList>
    </citation>
    <scope>NUCLEOTIDE SEQUENCE</scope>
    <source>
        <strain evidence="1">110414</strain>
    </source>
</reference>
<dbReference type="Proteomes" id="UP000673447">
    <property type="component" value="Unassembled WGS sequence"/>
</dbReference>
<protein>
    <submittedName>
        <fullName evidence="1">Uncharacterized protein</fullName>
    </submittedName>
</protein>
<dbReference type="Pfam" id="PF22281">
    <property type="entry name" value="DUF6959"/>
    <property type="match status" value="1"/>
</dbReference>
<dbReference type="InterPro" id="IPR053801">
    <property type="entry name" value="DUF6959"/>
</dbReference>
<evidence type="ECO:0000313" key="2">
    <source>
        <dbReference type="Proteomes" id="UP000673447"/>
    </source>
</evidence>
<reference evidence="1" key="1">
    <citation type="journal article" date="2016" name="Int. J. Syst. Evol. Microbiol.">
        <title>Pseudoxanthomonas helianthi sp. nov., isolated from roots of Jerusalem artichoke (Helianthus tuberosus).</title>
        <authorList>
            <person name="Kittiwongwattana C."/>
            <person name="Thawai C."/>
        </authorList>
    </citation>
    <scope>NUCLEOTIDE SEQUENCE</scope>
    <source>
        <strain evidence="1">110414</strain>
    </source>
</reference>
<keyword evidence="2" id="KW-1185">Reference proteome</keyword>
<organism evidence="1 2">
    <name type="scientific">Pseudoxanthomonas helianthi</name>
    <dbReference type="NCBI Taxonomy" id="1453541"/>
    <lineage>
        <taxon>Bacteria</taxon>
        <taxon>Pseudomonadati</taxon>
        <taxon>Pseudomonadota</taxon>
        <taxon>Gammaproteobacteria</taxon>
        <taxon>Lysobacterales</taxon>
        <taxon>Lysobacteraceae</taxon>
        <taxon>Pseudoxanthomonas</taxon>
    </lineage>
</organism>
<dbReference type="EMBL" id="JAGKTC010000003">
    <property type="protein sequence ID" value="MBP3985703.1"/>
    <property type="molecule type" value="Genomic_DNA"/>
</dbReference>
<gene>
    <name evidence="1" type="ORF">J5837_14925</name>
</gene>
<evidence type="ECO:0000313" key="1">
    <source>
        <dbReference type="EMBL" id="MBP3985703.1"/>
    </source>
</evidence>
<sequence>MRVENVEIYSDQTNAAVMRHPGRSFPGVLIQGDSLHGLCAQADDACSAARGKLSDDEYAELNELRNTLWGYLSHYKSILLEQGMPLPFAEDARLG</sequence>
<name>A0A940X468_9GAMM</name>
<dbReference type="RefSeq" id="WP_210537547.1">
    <property type="nucleotide sequence ID" value="NZ_JAGKTC010000003.1"/>
</dbReference>